<proteinExistence type="predicted"/>
<dbReference type="EMBL" id="JPRL01000001">
    <property type="protein sequence ID" value="KFF06944.1"/>
    <property type="molecule type" value="Genomic_DNA"/>
</dbReference>
<reference evidence="1 2" key="1">
    <citation type="submission" date="2014-07" db="EMBL/GenBank/DDBJ databases">
        <title>Genome of Flavobacterium reichenbachii LMG 25512.</title>
        <authorList>
            <person name="Stropko S.J."/>
            <person name="Pipes S.E."/>
            <person name="Newman J.D."/>
        </authorList>
    </citation>
    <scope>NUCLEOTIDE SEQUENCE [LARGE SCALE GENOMIC DNA]</scope>
    <source>
        <strain evidence="1 2">LMG 25512</strain>
    </source>
</reference>
<dbReference type="AlphaFoldDB" id="A0A085ZR80"/>
<keyword evidence="2" id="KW-1185">Reference proteome</keyword>
<organism evidence="1 2">
    <name type="scientific">Flavobacterium reichenbachii</name>
    <dbReference type="NCBI Taxonomy" id="362418"/>
    <lineage>
        <taxon>Bacteria</taxon>
        <taxon>Pseudomonadati</taxon>
        <taxon>Bacteroidota</taxon>
        <taxon>Flavobacteriia</taxon>
        <taxon>Flavobacteriales</taxon>
        <taxon>Flavobacteriaceae</taxon>
        <taxon>Flavobacterium</taxon>
    </lineage>
</organism>
<dbReference type="STRING" id="362418.IW19_16115"/>
<comment type="caution">
    <text evidence="1">The sequence shown here is derived from an EMBL/GenBank/DDBJ whole genome shotgun (WGS) entry which is preliminary data.</text>
</comment>
<sequence length="125" mass="14981">MLENKEMKKFELYWKDLNIGSIVETNWDMRSSGDILFKFDYLTEPSENKHLADYIKFSIKYSLLLDEGVEEPDMYLAEEETKFLDLIIDTTDWYIINEKGEKKIILCPIFHEDDAVTWMTDPKYF</sequence>
<protein>
    <submittedName>
        <fullName evidence="1">Uncharacterized protein</fullName>
    </submittedName>
</protein>
<dbReference type="Proteomes" id="UP000028715">
    <property type="component" value="Unassembled WGS sequence"/>
</dbReference>
<name>A0A085ZR80_9FLAO</name>
<gene>
    <name evidence="1" type="ORF">IW19_16115</name>
</gene>
<accession>A0A085ZR80</accession>
<evidence type="ECO:0000313" key="1">
    <source>
        <dbReference type="EMBL" id="KFF06944.1"/>
    </source>
</evidence>
<dbReference type="eggNOG" id="ENOG50300IM">
    <property type="taxonomic scope" value="Bacteria"/>
</dbReference>
<evidence type="ECO:0000313" key="2">
    <source>
        <dbReference type="Proteomes" id="UP000028715"/>
    </source>
</evidence>